<reference evidence="4 5" key="1">
    <citation type="submission" date="2016-10" db="EMBL/GenBank/DDBJ databases">
        <authorList>
            <person name="de Groot N.N."/>
        </authorList>
    </citation>
    <scope>NUCLEOTIDE SEQUENCE [LARGE SCALE GENOMIC DNA]</scope>
    <source>
        <strain evidence="4 5">CGMCC 1.10228</strain>
    </source>
</reference>
<dbReference type="InterPro" id="IPR017850">
    <property type="entry name" value="Alkaline_phosphatase_core_sf"/>
</dbReference>
<dbReference type="Pfam" id="PF00884">
    <property type="entry name" value="Sulfatase"/>
    <property type="match status" value="1"/>
</dbReference>
<dbReference type="SUPFAM" id="SSF53649">
    <property type="entry name" value="Alkaline phosphatase-like"/>
    <property type="match status" value="1"/>
</dbReference>
<evidence type="ECO:0000313" key="5">
    <source>
        <dbReference type="Proteomes" id="UP000198854"/>
    </source>
</evidence>
<dbReference type="PANTHER" id="PTHR43751">
    <property type="entry name" value="SULFATASE"/>
    <property type="match status" value="1"/>
</dbReference>
<sequence>MSNNKSNRAAKFALNACALAMGAASIGAHAADKPNILVIFGDDVGYWNLSTYNQGMMAYNTPNIDSIAAEGAKFTNFYAQQSSTAGRSAFITGQMPKRTGLSKVGLPGAPEGISAEDPTIATMLKELGYATGQFGKNHLGDRDEHLPTAHGFDEFFGNLYHLNAEEEPENVDYPKDPEFKKKFGPRGAIHSYADGKIEDTGPLTRKRMETVDGEFLDAAETFIEKQVKADKPFFTWFNTTRMHNFTHVPDDYAGKTGAGFYADGLRQHDDQIGQLLAKIKELGVDDNTIIIYTTDNGPMINLWPDAGMTPFRSEKNTGWEGGFRVPALIKWPGHIQPGTTLNGIASLEDMMPTLLAAAGNTTAKEDLLKGKTVNGKNYKVHLDGYNQLPYITGQAKESPRHEFVYWSDDGDLMALRYNNYKYHFMIQENETGLDIWRKPLTKLRVPMIYDLSIDPFERGDTGMGYDRWQYERSYLMAPASAKVAEIMATFKEFPPRMEAGSFVPKM</sequence>
<dbReference type="AlphaFoldDB" id="A0A1G8GSA7"/>
<comment type="PTM">
    <text evidence="1">The conversion to 3-oxoalanine (also known as C-formylglycine, FGly), of a serine or cysteine residue in prokaryotes and of a cysteine residue in eukaryotes, is critical for catalytic activity.</text>
</comment>
<feature type="chain" id="PRO_5011580496" evidence="2">
    <location>
        <begin position="31"/>
        <end position="506"/>
    </location>
</feature>
<dbReference type="Proteomes" id="UP000198854">
    <property type="component" value="Unassembled WGS sequence"/>
</dbReference>
<feature type="domain" description="Sulfatase N-terminal" evidence="3">
    <location>
        <begin position="34"/>
        <end position="359"/>
    </location>
</feature>
<evidence type="ECO:0000259" key="3">
    <source>
        <dbReference type="Pfam" id="PF00884"/>
    </source>
</evidence>
<dbReference type="PANTHER" id="PTHR43751:SF2">
    <property type="entry name" value="SULFATASE N-TERMINAL DOMAIN-CONTAINING PROTEIN"/>
    <property type="match status" value="1"/>
</dbReference>
<feature type="modified residue" description="3-oxoalanine (Ser)" evidence="1">
    <location>
        <position position="83"/>
    </location>
</feature>
<organism evidence="4 5">
    <name type="scientific">Vibrio xiamenensis</name>
    <dbReference type="NCBI Taxonomy" id="861298"/>
    <lineage>
        <taxon>Bacteria</taxon>
        <taxon>Pseudomonadati</taxon>
        <taxon>Pseudomonadota</taxon>
        <taxon>Gammaproteobacteria</taxon>
        <taxon>Vibrionales</taxon>
        <taxon>Vibrionaceae</taxon>
        <taxon>Vibrio</taxon>
    </lineage>
</organism>
<dbReference type="STRING" id="861298.SAMN04488136_14022"/>
<dbReference type="CDD" id="cd16142">
    <property type="entry name" value="ARS_like"/>
    <property type="match status" value="1"/>
</dbReference>
<proteinExistence type="predicted"/>
<keyword evidence="5" id="KW-1185">Reference proteome</keyword>
<protein>
    <submittedName>
        <fullName evidence="4">Arylsulfatase</fullName>
    </submittedName>
</protein>
<dbReference type="OrthoDB" id="9803751at2"/>
<name>A0A1G8GSA7_9VIBR</name>
<dbReference type="Pfam" id="PF14707">
    <property type="entry name" value="Sulfatase_C"/>
    <property type="match status" value="1"/>
</dbReference>
<dbReference type="EMBL" id="FNDD01000040">
    <property type="protein sequence ID" value="SDH97272.1"/>
    <property type="molecule type" value="Genomic_DNA"/>
</dbReference>
<dbReference type="Gene3D" id="3.30.1120.10">
    <property type="match status" value="1"/>
</dbReference>
<gene>
    <name evidence="4" type="ORF">SAMN04488136_14022</name>
</gene>
<feature type="signal peptide" evidence="2">
    <location>
        <begin position="1"/>
        <end position="30"/>
    </location>
</feature>
<dbReference type="InterPro" id="IPR052701">
    <property type="entry name" value="GAG_Ulvan_Degrading_Sulfatases"/>
</dbReference>
<evidence type="ECO:0000256" key="2">
    <source>
        <dbReference type="SAM" id="SignalP"/>
    </source>
</evidence>
<dbReference type="RefSeq" id="WP_093279175.1">
    <property type="nucleotide sequence ID" value="NZ_FNDD01000040.1"/>
</dbReference>
<dbReference type="Gene3D" id="3.40.720.10">
    <property type="entry name" value="Alkaline Phosphatase, subunit A"/>
    <property type="match status" value="1"/>
</dbReference>
<dbReference type="InterPro" id="IPR000917">
    <property type="entry name" value="Sulfatase_N"/>
</dbReference>
<evidence type="ECO:0000256" key="1">
    <source>
        <dbReference type="PIRSR" id="PIRSR600917-52"/>
    </source>
</evidence>
<keyword evidence="2" id="KW-0732">Signal</keyword>
<accession>A0A1G8GSA7</accession>
<evidence type="ECO:0000313" key="4">
    <source>
        <dbReference type="EMBL" id="SDH97272.1"/>
    </source>
</evidence>